<sequence length="299" mass="33166" precursor="true">MRNIIVFSTKIVFCFLLLSSLFSCAGYQNNILFRTGEDFDNSAFDEVKAKAEQNYRLAPFDYITIQVFTNDGEIIIDPSGDFSEEITDGGGVITHNQNQFETDVSGIPIATGNTGVGGTGRVGGFLRRYLIQETGQILLPMIGKTQLAGLTLYQADSLLTKKFSKFYEEPYIITRYINKRVVVMGAMGNKVITLTNENMTLLEVLTLAGNFDNNTRANKIRLIRNASTGNPVMKNIDLSTWQGLKNAELIIQPNDVVYVEPRRRVGSEFLTDFAQVASAIGSSVTLILTILLLQDRFGE</sequence>
<dbReference type="Pfam" id="PF02563">
    <property type="entry name" value="Poly_export"/>
    <property type="match status" value="1"/>
</dbReference>
<reference evidence="5" key="1">
    <citation type="submission" date="2012-06" db="EMBL/GenBank/DDBJ databases">
        <title>The complete genome of Flexibacter litoralis DSM 6794.</title>
        <authorList>
            <person name="Lucas S."/>
            <person name="Copeland A."/>
            <person name="Lapidus A."/>
            <person name="Glavina del Rio T."/>
            <person name="Dalin E."/>
            <person name="Tice H."/>
            <person name="Bruce D."/>
            <person name="Goodwin L."/>
            <person name="Pitluck S."/>
            <person name="Peters L."/>
            <person name="Ovchinnikova G."/>
            <person name="Lu M."/>
            <person name="Kyrpides N."/>
            <person name="Mavromatis K."/>
            <person name="Ivanova N."/>
            <person name="Brettin T."/>
            <person name="Detter J.C."/>
            <person name="Han C."/>
            <person name="Larimer F."/>
            <person name="Land M."/>
            <person name="Hauser L."/>
            <person name="Markowitz V."/>
            <person name="Cheng J.-F."/>
            <person name="Hugenholtz P."/>
            <person name="Woyke T."/>
            <person name="Wu D."/>
            <person name="Spring S."/>
            <person name="Lang E."/>
            <person name="Kopitz M."/>
            <person name="Brambilla E."/>
            <person name="Klenk H.-P."/>
            <person name="Eisen J.A."/>
        </authorList>
    </citation>
    <scope>NUCLEOTIDE SEQUENCE [LARGE SCALE GENOMIC DNA]</scope>
    <source>
        <strain evidence="5">ATCC 23117 / DSM 6794 / NBRC 15988 / NCIMB 1366 / Sio-4</strain>
    </source>
</reference>
<feature type="chain" id="PRO_5003685776" evidence="2">
    <location>
        <begin position="26"/>
        <end position="299"/>
    </location>
</feature>
<keyword evidence="1 2" id="KW-0732">Signal</keyword>
<dbReference type="STRING" id="880071.Fleli_0307"/>
<dbReference type="KEGG" id="fli:Fleli_0307"/>
<dbReference type="RefSeq" id="WP_014796257.1">
    <property type="nucleotide sequence ID" value="NC_018018.1"/>
</dbReference>
<keyword evidence="5" id="KW-1185">Reference proteome</keyword>
<organism evidence="4 5">
    <name type="scientific">Bernardetia litoralis (strain ATCC 23117 / DSM 6794 / NBRC 15988 / NCIMB 1366 / Fx l1 / Sio-4)</name>
    <name type="common">Flexibacter litoralis</name>
    <dbReference type="NCBI Taxonomy" id="880071"/>
    <lineage>
        <taxon>Bacteria</taxon>
        <taxon>Pseudomonadati</taxon>
        <taxon>Bacteroidota</taxon>
        <taxon>Cytophagia</taxon>
        <taxon>Cytophagales</taxon>
        <taxon>Bernardetiaceae</taxon>
        <taxon>Bernardetia</taxon>
    </lineage>
</organism>
<dbReference type="PANTHER" id="PTHR33619">
    <property type="entry name" value="POLYSACCHARIDE EXPORT PROTEIN GFCE-RELATED"/>
    <property type="match status" value="1"/>
</dbReference>
<dbReference type="PROSITE" id="PS51257">
    <property type="entry name" value="PROKAR_LIPOPROTEIN"/>
    <property type="match status" value="1"/>
</dbReference>
<name>I4AFQ9_BERLS</name>
<gene>
    <name evidence="4" type="ordered locus">Fleli_0307</name>
</gene>
<dbReference type="Proteomes" id="UP000006054">
    <property type="component" value="Chromosome"/>
</dbReference>
<proteinExistence type="predicted"/>
<dbReference type="InterPro" id="IPR049712">
    <property type="entry name" value="Poly_export"/>
</dbReference>
<evidence type="ECO:0000313" key="5">
    <source>
        <dbReference type="Proteomes" id="UP000006054"/>
    </source>
</evidence>
<evidence type="ECO:0000259" key="3">
    <source>
        <dbReference type="Pfam" id="PF02563"/>
    </source>
</evidence>
<dbReference type="GO" id="GO:0015159">
    <property type="term" value="F:polysaccharide transmembrane transporter activity"/>
    <property type="evidence" value="ECO:0007669"/>
    <property type="project" value="InterPro"/>
</dbReference>
<dbReference type="InterPro" id="IPR003715">
    <property type="entry name" value="Poly_export_N"/>
</dbReference>
<evidence type="ECO:0000256" key="2">
    <source>
        <dbReference type="SAM" id="SignalP"/>
    </source>
</evidence>
<evidence type="ECO:0000313" key="4">
    <source>
        <dbReference type="EMBL" id="AFM02794.1"/>
    </source>
</evidence>
<dbReference type="Gene3D" id="3.10.560.10">
    <property type="entry name" value="Outer membrane lipoprotein wza domain like"/>
    <property type="match status" value="1"/>
</dbReference>
<feature type="domain" description="Polysaccharide export protein N-terminal" evidence="3">
    <location>
        <begin position="50"/>
        <end position="172"/>
    </location>
</feature>
<dbReference type="AlphaFoldDB" id="I4AFQ9"/>
<evidence type="ECO:0000256" key="1">
    <source>
        <dbReference type="ARBA" id="ARBA00022729"/>
    </source>
</evidence>
<dbReference type="OrthoDB" id="1466931at2"/>
<feature type="signal peptide" evidence="2">
    <location>
        <begin position="1"/>
        <end position="25"/>
    </location>
</feature>
<dbReference type="eggNOG" id="COG1596">
    <property type="taxonomic scope" value="Bacteria"/>
</dbReference>
<dbReference type="HOGENOM" id="CLU_929842_0_0_10"/>
<dbReference type="PANTHER" id="PTHR33619:SF3">
    <property type="entry name" value="POLYSACCHARIDE EXPORT PROTEIN GFCE-RELATED"/>
    <property type="match status" value="1"/>
</dbReference>
<accession>I4AFQ9</accession>
<dbReference type="EMBL" id="CP003345">
    <property type="protein sequence ID" value="AFM02794.1"/>
    <property type="molecule type" value="Genomic_DNA"/>
</dbReference>
<protein>
    <submittedName>
        <fullName evidence="4">Periplasmic protein involved in polysaccharide export</fullName>
    </submittedName>
</protein>